<gene>
    <name evidence="1" type="ORF">ABXS69_00790</name>
</gene>
<reference evidence="1" key="1">
    <citation type="submission" date="2024-05" db="EMBL/GenBank/DDBJ databases">
        <title>Draft genome assemblies of 36 bacteria isolated from hibernating arctic ground squirrels.</title>
        <authorList>
            <person name="McKee H."/>
            <person name="Mullen L."/>
            <person name="Drown D.M."/>
            <person name="Duddleston K.N."/>
        </authorList>
    </citation>
    <scope>NUCLEOTIDE SEQUENCE</scope>
    <source>
        <strain evidence="1">AR004</strain>
    </source>
</reference>
<organism evidence="1">
    <name type="scientific">Actinomyces timonensis</name>
    <dbReference type="NCBI Taxonomy" id="1288391"/>
    <lineage>
        <taxon>Bacteria</taxon>
        <taxon>Bacillati</taxon>
        <taxon>Actinomycetota</taxon>
        <taxon>Actinomycetes</taxon>
        <taxon>Actinomycetales</taxon>
        <taxon>Actinomycetaceae</taxon>
        <taxon>Actinomyces</taxon>
    </lineage>
</organism>
<dbReference type="RefSeq" id="WP_366180734.1">
    <property type="nucleotide sequence ID" value="NZ_CP159989.1"/>
</dbReference>
<dbReference type="EMBL" id="CP159989">
    <property type="protein sequence ID" value="XCP82494.1"/>
    <property type="molecule type" value="Genomic_DNA"/>
</dbReference>
<dbReference type="AlphaFoldDB" id="A0AAU8N4P4"/>
<protein>
    <recommendedName>
        <fullName evidence="2">Secreted protein</fullName>
    </recommendedName>
</protein>
<sequence length="77" mass="7375">MSNPSLPCSLGAAAWVAGAACWAPDSDDGAPLGLVVEVDRGLRVGLGPALPCGTGFGASLEASGLGALPAEGLVASR</sequence>
<proteinExistence type="predicted"/>
<name>A0AAU8N4P4_9ACTO</name>
<evidence type="ECO:0000313" key="1">
    <source>
        <dbReference type="EMBL" id="XCP82494.1"/>
    </source>
</evidence>
<evidence type="ECO:0008006" key="2">
    <source>
        <dbReference type="Google" id="ProtNLM"/>
    </source>
</evidence>
<accession>A0AAU8N4P4</accession>